<organism evidence="2 3">
    <name type="scientific">Albimonas donghaensis</name>
    <dbReference type="NCBI Taxonomy" id="356660"/>
    <lineage>
        <taxon>Bacteria</taxon>
        <taxon>Pseudomonadati</taxon>
        <taxon>Pseudomonadota</taxon>
        <taxon>Alphaproteobacteria</taxon>
        <taxon>Rhodobacterales</taxon>
        <taxon>Paracoccaceae</taxon>
        <taxon>Albimonas</taxon>
    </lineage>
</organism>
<gene>
    <name evidence="2" type="ORF">SAMN05444336_101327</name>
</gene>
<accession>A0A1H2REK3</accession>
<reference evidence="2 3" key="1">
    <citation type="submission" date="2016-10" db="EMBL/GenBank/DDBJ databases">
        <authorList>
            <person name="de Groot N.N."/>
        </authorList>
    </citation>
    <scope>NUCLEOTIDE SEQUENCE [LARGE SCALE GENOMIC DNA]</scope>
    <source>
        <strain evidence="2 3">DSM 17890</strain>
    </source>
</reference>
<evidence type="ECO:0000313" key="2">
    <source>
        <dbReference type="EMBL" id="SDW17638.1"/>
    </source>
</evidence>
<keyword evidence="3" id="KW-1185">Reference proteome</keyword>
<dbReference type="EMBL" id="FNMZ01000001">
    <property type="protein sequence ID" value="SDW17638.1"/>
    <property type="molecule type" value="Genomic_DNA"/>
</dbReference>
<dbReference type="AlphaFoldDB" id="A0A1H2REK3"/>
<name>A0A1H2REK3_9RHOB</name>
<feature type="chain" id="PRO_5011638820" evidence="1">
    <location>
        <begin position="19"/>
        <end position="168"/>
    </location>
</feature>
<protein>
    <submittedName>
        <fullName evidence="2">Uncharacterized protein</fullName>
    </submittedName>
</protein>
<dbReference type="Proteomes" id="UP000199118">
    <property type="component" value="Unassembled WGS sequence"/>
</dbReference>
<feature type="signal peptide" evidence="1">
    <location>
        <begin position="1"/>
        <end position="18"/>
    </location>
</feature>
<sequence>MRRLVLLALLAPASPTFADCAGTTFLSCNVGRGRHLEVCIEPGARAFAYAFGPAGAPELTLREDFSAGTARPWNGVGRTIWASVGFRNAGYVYEAWHSLDRLDPEAVPEGGVNVLKGEATVATLQCRRGPGPGPDTVIAPVFAIEDAMQAAGFCRDREAGTWRRDGCG</sequence>
<dbReference type="OrthoDB" id="7426224at2"/>
<proteinExistence type="predicted"/>
<keyword evidence="1" id="KW-0732">Signal</keyword>
<dbReference type="STRING" id="356660.SAMN05444336_101327"/>
<dbReference type="RefSeq" id="WP_092679389.1">
    <property type="nucleotide sequence ID" value="NZ_FNMZ01000001.1"/>
</dbReference>
<evidence type="ECO:0000256" key="1">
    <source>
        <dbReference type="SAM" id="SignalP"/>
    </source>
</evidence>
<evidence type="ECO:0000313" key="3">
    <source>
        <dbReference type="Proteomes" id="UP000199118"/>
    </source>
</evidence>